<sequence length="61" mass="6959">MNRILAKRIDVILIQIELSLEWIMYQRLPRLDALHGSSLIDSPFLERAAELAIKDCGPVRG</sequence>
<gene>
    <name evidence="1" type="ORF">GCM10009854_03000</name>
</gene>
<reference evidence="1 2" key="1">
    <citation type="journal article" date="2019" name="Int. J. Syst. Evol. Microbiol.">
        <title>The Global Catalogue of Microorganisms (GCM) 10K type strain sequencing project: providing services to taxonomists for standard genome sequencing and annotation.</title>
        <authorList>
            <consortium name="The Broad Institute Genomics Platform"/>
            <consortium name="The Broad Institute Genome Sequencing Center for Infectious Disease"/>
            <person name="Wu L."/>
            <person name="Ma J."/>
        </authorList>
    </citation>
    <scope>NUCLEOTIDE SEQUENCE [LARGE SCALE GENOMIC DNA]</scope>
    <source>
        <strain evidence="1 2">JCM 16221</strain>
    </source>
</reference>
<accession>A0ABN3FIW1</accession>
<dbReference type="EMBL" id="BAAARA010000001">
    <property type="protein sequence ID" value="GAA2331334.1"/>
    <property type="molecule type" value="Genomic_DNA"/>
</dbReference>
<dbReference type="Proteomes" id="UP001501218">
    <property type="component" value="Unassembled WGS sequence"/>
</dbReference>
<protein>
    <submittedName>
        <fullName evidence="1">Uncharacterized protein</fullName>
    </submittedName>
</protein>
<name>A0ABN3FIW1_9PSEU</name>
<evidence type="ECO:0000313" key="2">
    <source>
        <dbReference type="Proteomes" id="UP001501218"/>
    </source>
</evidence>
<evidence type="ECO:0000313" key="1">
    <source>
        <dbReference type="EMBL" id="GAA2331334.1"/>
    </source>
</evidence>
<comment type="caution">
    <text evidence="1">The sequence shown here is derived from an EMBL/GenBank/DDBJ whole genome shotgun (WGS) entry which is preliminary data.</text>
</comment>
<proteinExistence type="predicted"/>
<organism evidence="1 2">
    <name type="scientific">Saccharopolyspora halophila</name>
    <dbReference type="NCBI Taxonomy" id="405551"/>
    <lineage>
        <taxon>Bacteria</taxon>
        <taxon>Bacillati</taxon>
        <taxon>Actinomycetota</taxon>
        <taxon>Actinomycetes</taxon>
        <taxon>Pseudonocardiales</taxon>
        <taxon>Pseudonocardiaceae</taxon>
        <taxon>Saccharopolyspora</taxon>
    </lineage>
</organism>
<keyword evidence="2" id="KW-1185">Reference proteome</keyword>